<evidence type="ECO:0000313" key="2">
    <source>
        <dbReference type="Proteomes" id="UP000462658"/>
    </source>
</evidence>
<proteinExistence type="predicted"/>
<dbReference type="EMBL" id="WMZA01000004">
    <property type="protein sequence ID" value="MTR63624.1"/>
    <property type="molecule type" value="Genomic_DNA"/>
</dbReference>
<dbReference type="AlphaFoldDB" id="A0A6L6LGG2"/>
<protein>
    <submittedName>
        <fullName evidence="1">Uncharacterized protein</fullName>
    </submittedName>
</protein>
<evidence type="ECO:0000313" key="1">
    <source>
        <dbReference type="EMBL" id="MTR63624.1"/>
    </source>
</evidence>
<organism evidence="1 2">
    <name type="scientific">Streptococcus parasanguinis</name>
    <dbReference type="NCBI Taxonomy" id="1318"/>
    <lineage>
        <taxon>Bacteria</taxon>
        <taxon>Bacillati</taxon>
        <taxon>Bacillota</taxon>
        <taxon>Bacilli</taxon>
        <taxon>Lactobacillales</taxon>
        <taxon>Streptococcaceae</taxon>
        <taxon>Streptococcus</taxon>
    </lineage>
</organism>
<comment type="caution">
    <text evidence="1">The sequence shown here is derived from an EMBL/GenBank/DDBJ whole genome shotgun (WGS) entry which is preliminary data.</text>
</comment>
<dbReference type="Proteomes" id="UP000462658">
    <property type="component" value="Unassembled WGS sequence"/>
</dbReference>
<sequence>MDNHRTDIKADSSHQGGSRLISEADLASIGMDNHQDTRSHSDTMASSPSSSKERIGSLLRFFGWFALLMAFVFVLQNEVNKSSSSSFSSEGINGLSRDSIRTEYLTSENSSYIASANEFQFQPTYEKAMSLIPDFAVEEKKTSFGTVDPQDVVAALGKARSGEATYSGSSSSPFLLTLDYQSKDADGKVLLEKTGAFYRISLLSLKHLKSDRFANKNGSLMKDDFATIKVGMPYLDLLNTVGIPDEIYVSGLLGYGEAPSFTYRLSDSQTVQIHFDSRQTIKDIKSKEVATTPASSTSTAQ</sequence>
<gene>
    <name evidence="1" type="ORF">GMC80_09935</name>
</gene>
<name>A0A6L6LGG2_STRPA</name>
<dbReference type="RefSeq" id="WP_155168278.1">
    <property type="nucleotide sequence ID" value="NZ_WMYU01000007.1"/>
</dbReference>
<accession>A0A6L6LGG2</accession>
<reference evidence="1 2" key="1">
    <citation type="journal article" date="2019" name="Nat. Med.">
        <title>A library of human gut bacterial isolates paired with longitudinal multiomics data enables mechanistic microbiome research.</title>
        <authorList>
            <person name="Poyet M."/>
            <person name="Groussin M."/>
            <person name="Gibbons S.M."/>
            <person name="Avila-Pacheco J."/>
            <person name="Jiang X."/>
            <person name="Kearney S.M."/>
            <person name="Perrotta A.R."/>
            <person name="Berdy B."/>
            <person name="Zhao S."/>
            <person name="Lieberman T.D."/>
            <person name="Swanson P.K."/>
            <person name="Smith M."/>
            <person name="Roesemann S."/>
            <person name="Alexander J.E."/>
            <person name="Rich S.A."/>
            <person name="Livny J."/>
            <person name="Vlamakis H."/>
            <person name="Clish C."/>
            <person name="Bullock K."/>
            <person name="Deik A."/>
            <person name="Scott J."/>
            <person name="Pierce K.A."/>
            <person name="Xavier R.J."/>
            <person name="Alm E.J."/>
        </authorList>
    </citation>
    <scope>NUCLEOTIDE SEQUENCE [LARGE SCALE GENOMIC DNA]</scope>
    <source>
        <strain evidence="1 2">BIOML-A10</strain>
    </source>
</reference>